<protein>
    <recommendedName>
        <fullName evidence="3">BTB domain-containing protein</fullName>
    </recommendedName>
</protein>
<dbReference type="EMBL" id="LUEZ02000040">
    <property type="protein sequence ID" value="RDB25629.1"/>
    <property type="molecule type" value="Genomic_DNA"/>
</dbReference>
<evidence type="ECO:0000313" key="2">
    <source>
        <dbReference type="Proteomes" id="UP000076154"/>
    </source>
</evidence>
<dbReference type="Proteomes" id="UP000076154">
    <property type="component" value="Unassembled WGS sequence"/>
</dbReference>
<name>A0A369JTJ1_HYPMA</name>
<comment type="caution">
    <text evidence="1">The sequence shown here is derived from an EMBL/GenBank/DDBJ whole genome shotgun (WGS) entry which is preliminary data.</text>
</comment>
<dbReference type="STRING" id="39966.A0A369JTJ1"/>
<proteinExistence type="predicted"/>
<accession>A0A369JTJ1</accession>
<evidence type="ECO:0000313" key="1">
    <source>
        <dbReference type="EMBL" id="RDB25629.1"/>
    </source>
</evidence>
<organism evidence="1 2">
    <name type="scientific">Hypsizygus marmoreus</name>
    <name type="common">White beech mushroom</name>
    <name type="synonym">Agaricus marmoreus</name>
    <dbReference type="NCBI Taxonomy" id="39966"/>
    <lineage>
        <taxon>Eukaryota</taxon>
        <taxon>Fungi</taxon>
        <taxon>Dikarya</taxon>
        <taxon>Basidiomycota</taxon>
        <taxon>Agaricomycotina</taxon>
        <taxon>Agaricomycetes</taxon>
        <taxon>Agaricomycetidae</taxon>
        <taxon>Agaricales</taxon>
        <taxon>Tricholomatineae</taxon>
        <taxon>Lyophyllaceae</taxon>
        <taxon>Hypsizygus</taxon>
    </lineage>
</organism>
<dbReference type="InParanoid" id="A0A369JTJ1"/>
<dbReference type="Gene3D" id="3.30.710.10">
    <property type="entry name" value="Potassium Channel Kv1.1, Chain A"/>
    <property type="match status" value="1"/>
</dbReference>
<evidence type="ECO:0008006" key="3">
    <source>
        <dbReference type="Google" id="ProtNLM"/>
    </source>
</evidence>
<dbReference type="AlphaFoldDB" id="A0A369JTJ1"/>
<reference evidence="1" key="1">
    <citation type="submission" date="2018-04" db="EMBL/GenBank/DDBJ databases">
        <title>Whole genome sequencing of Hypsizygus marmoreus.</title>
        <authorList>
            <person name="Choi I.-G."/>
            <person name="Min B."/>
            <person name="Kim J.-G."/>
            <person name="Kim S."/>
            <person name="Oh Y.-L."/>
            <person name="Kong W.-S."/>
            <person name="Park H."/>
            <person name="Jeong J."/>
            <person name="Song E.-S."/>
        </authorList>
    </citation>
    <scope>NUCLEOTIDE SEQUENCE [LARGE SCALE GENOMIC DNA]</scope>
    <source>
        <strain evidence="1">51987-8</strain>
    </source>
</reference>
<gene>
    <name evidence="1" type="ORF">Hypma_006163</name>
</gene>
<dbReference type="OrthoDB" id="3184970at2759"/>
<sequence length="296" mass="33322">MAEATKHEDSDTRTSELFNVTDIYLVFRSCDGILFRINSGFLENAESFPTPKDFPTGLDEVVDLPEQASTLELMFQFMHPRRQPPLENVVFDTLAQLAEAVEKYQVFSALQVCNLTMANTLPNHALEVLEYAVKHNYPGLSDRAGPAVTLEIISNAAPKVSPKVIQAWMRFFNKWIECMHAVRESRPSYCNQYAGKDPQCVWSQGSSSILNLLARTIGKQSDISVTDLISPANIDGPWCCRNGIIEWQSKARAILSGMPRFSTFCSALIESVSYPECVESKLQQSGHVPWYVLRRY</sequence>
<keyword evidence="2" id="KW-1185">Reference proteome</keyword>
<dbReference type="InterPro" id="IPR011333">
    <property type="entry name" value="SKP1/BTB/POZ_sf"/>
</dbReference>